<dbReference type="AlphaFoldDB" id="A0A914WNZ1"/>
<name>A0A914WNZ1_9BILA</name>
<dbReference type="InterPro" id="IPR017850">
    <property type="entry name" value="Alkaline_phosphatase_core_sf"/>
</dbReference>
<dbReference type="Pfam" id="PF02995">
    <property type="entry name" value="DUF229"/>
    <property type="match status" value="1"/>
</dbReference>
<dbReference type="PANTHER" id="PTHR10974:SF1">
    <property type="entry name" value="FI08016P-RELATED"/>
    <property type="match status" value="1"/>
</dbReference>
<accession>A0A914WNZ1</accession>
<dbReference type="PANTHER" id="PTHR10974">
    <property type="entry name" value="FI08016P-RELATED"/>
    <property type="match status" value="1"/>
</dbReference>
<dbReference type="InterPro" id="IPR004245">
    <property type="entry name" value="DUF229"/>
</dbReference>
<dbReference type="GO" id="GO:0005615">
    <property type="term" value="C:extracellular space"/>
    <property type="evidence" value="ECO:0007669"/>
    <property type="project" value="TreeGrafter"/>
</dbReference>
<dbReference type="CDD" id="cd16021">
    <property type="entry name" value="ALP_like"/>
    <property type="match status" value="1"/>
</dbReference>
<proteinExistence type="predicted"/>
<dbReference type="Proteomes" id="UP000887566">
    <property type="component" value="Unplaced"/>
</dbReference>
<dbReference type="WBParaSite" id="PSAMB.scaffold475size50054.g6115.t1">
    <property type="protein sequence ID" value="PSAMB.scaffold475size50054.g6115.t1"/>
    <property type="gene ID" value="PSAMB.scaffold475size50054.g6115"/>
</dbReference>
<evidence type="ECO:0000313" key="2">
    <source>
        <dbReference type="WBParaSite" id="PSAMB.scaffold475size50054.g6115.t1"/>
    </source>
</evidence>
<protein>
    <submittedName>
        <fullName evidence="2">Uncharacterized protein</fullName>
    </submittedName>
</protein>
<evidence type="ECO:0000313" key="1">
    <source>
        <dbReference type="Proteomes" id="UP000887566"/>
    </source>
</evidence>
<dbReference type="Gene3D" id="3.40.720.10">
    <property type="entry name" value="Alkaline Phosphatase, subunit A"/>
    <property type="match status" value="1"/>
</dbReference>
<keyword evidence="1" id="KW-1185">Reference proteome</keyword>
<dbReference type="FunFam" id="3.40.720.10:FF:000017">
    <property type="entry name" value="Predicted protein"/>
    <property type="match status" value="1"/>
</dbReference>
<reference evidence="2" key="1">
    <citation type="submission" date="2022-11" db="UniProtKB">
        <authorList>
            <consortium name="WormBaseParasite"/>
        </authorList>
    </citation>
    <scope>IDENTIFICATION</scope>
</reference>
<dbReference type="SUPFAM" id="SSF53649">
    <property type="entry name" value="Alkaline phosphatase-like"/>
    <property type="match status" value="1"/>
</dbReference>
<organism evidence="1 2">
    <name type="scientific">Plectus sambesii</name>
    <dbReference type="NCBI Taxonomy" id="2011161"/>
    <lineage>
        <taxon>Eukaryota</taxon>
        <taxon>Metazoa</taxon>
        <taxon>Ecdysozoa</taxon>
        <taxon>Nematoda</taxon>
        <taxon>Chromadorea</taxon>
        <taxon>Plectida</taxon>
        <taxon>Plectina</taxon>
        <taxon>Plectoidea</taxon>
        <taxon>Plectidae</taxon>
        <taxon>Plectus</taxon>
    </lineage>
</organism>
<sequence length="618" mass="71667">MNFFDFYTVPLPPNDFHYDNSSDQLCQIPKLDVNAPTIVKHLETPDPLTCHLTEKNWAFVENGRFYIADEAVRVHGSIKCNHFRFWRVSDDELASDVISDVQNGSLIEKSDFFRAECSAKDRNKWSNLFATIVRDLSVINRAKAAEKSTAATNLNVYILLFDSLSRLMFQRKLKRAYKFLVQDLEAVVLESYNIVGDGTPQAMIPILTGQTELELPLTRKRYKDANYVDDVYPMIWRNFSDRGYVTMYAEDSYSIGTFTYRLKGFNKQPTDHYMHPFFMQIEKELDDQMCIGSEPQHVAWFRYGENFFDQYPTDVNKFALMHHNLLSHNNLNLIELADDDLTTHLMQMRDKGHLNNTLLIVMADHGHRFAKLRETHQGQLEERLPFFSFIMPPWFRQSRGRLAWTNLKINAKRLTTPFDIHATLMDILSWPTDEQLTDVDVPKERSMSLWRPIPSDRICTEAGVEAHWCTCLNWESADGYESEVNATARALVQAINDQTKPERKLCAELSLNKIIDAKRLVSHSHLLRYKWVKDEDGFDPNLNGRTKLAFATYQLHVITEPGHSLYEATLQYNIDNRNVTVDFTSISRINAHGDRPHCIINKNAFLALYCVCYDKISL</sequence>